<evidence type="ECO:0000259" key="8">
    <source>
        <dbReference type="PROSITE" id="PS51405"/>
    </source>
</evidence>
<evidence type="ECO:0000256" key="4">
    <source>
        <dbReference type="ARBA" id="ARBA00022723"/>
    </source>
</evidence>
<dbReference type="GeneID" id="36529075"/>
<comment type="cofactor">
    <cofactor evidence="1">
        <name>heme b</name>
        <dbReference type="ChEBI" id="CHEBI:60344"/>
    </cofactor>
</comment>
<dbReference type="GO" id="GO:0004601">
    <property type="term" value="F:peroxidase activity"/>
    <property type="evidence" value="ECO:0007669"/>
    <property type="project" value="UniProtKB-KW"/>
</dbReference>
<dbReference type="EMBL" id="MSZS01000001">
    <property type="protein sequence ID" value="PKX97869.1"/>
    <property type="molecule type" value="Genomic_DNA"/>
</dbReference>
<dbReference type="OrthoDB" id="407298at2759"/>
<comment type="caution">
    <text evidence="9">The sequence shown here is derived from an EMBL/GenBank/DDBJ whole genome shotgun (WGS) entry which is preliminary data.</text>
</comment>
<name>A0A2I1CJR7_ASPN1</name>
<keyword evidence="5" id="KW-0560">Oxidoreductase</keyword>
<organism evidence="9 10">
    <name type="scientific">Aspergillus novofumigatus (strain IBT 16806)</name>
    <dbReference type="NCBI Taxonomy" id="1392255"/>
    <lineage>
        <taxon>Eukaryota</taxon>
        <taxon>Fungi</taxon>
        <taxon>Dikarya</taxon>
        <taxon>Ascomycota</taxon>
        <taxon>Pezizomycotina</taxon>
        <taxon>Eurotiomycetes</taxon>
        <taxon>Eurotiomycetidae</taxon>
        <taxon>Eurotiales</taxon>
        <taxon>Aspergillaceae</taxon>
        <taxon>Aspergillus</taxon>
        <taxon>Aspergillus subgen. Fumigati</taxon>
    </lineage>
</organism>
<keyword evidence="4" id="KW-0479">Metal-binding</keyword>
<sequence>MAQPSYLAKKYEYHPAGAEDLRAPCPVLNALANHGLIARDGRNITADQLKDALKHIGVGIDIRLGLVKAAYAVHNEKSHRGLRNPGQVNNSGIPVLNLDQTGRPHAVEHDVSLSREDRALGDCISPHSGLIEGFLGYPKEDFFSVSHLGRLRKKRYLEQKAKNKDLKFSYKTHIVGCAEAAILQGVFGEGVFYHLPVKYAKAVFQEERLPFNEGWKPRWSPLMIPELIVLLIAVLCYASLF</sequence>
<feature type="domain" description="Heme haloperoxidase family profile" evidence="8">
    <location>
        <begin position="9"/>
        <end position="229"/>
    </location>
</feature>
<dbReference type="PROSITE" id="PS51405">
    <property type="entry name" value="HEME_HALOPEROXIDASE"/>
    <property type="match status" value="1"/>
</dbReference>
<dbReference type="PANTHER" id="PTHR33577">
    <property type="entry name" value="STERIGMATOCYSTIN BIOSYNTHESIS PEROXIDASE STCC-RELATED"/>
    <property type="match status" value="1"/>
</dbReference>
<evidence type="ECO:0000313" key="9">
    <source>
        <dbReference type="EMBL" id="PKX97869.1"/>
    </source>
</evidence>
<evidence type="ECO:0000256" key="6">
    <source>
        <dbReference type="ARBA" id="ARBA00023004"/>
    </source>
</evidence>
<comment type="similarity">
    <text evidence="7">Belongs to the chloroperoxidase family.</text>
</comment>
<accession>A0A2I1CJR7</accession>
<dbReference type="VEuPathDB" id="FungiDB:P174DRAFT_360888"/>
<gene>
    <name evidence="9" type="ORF">P174DRAFT_360888</name>
</gene>
<dbReference type="PANTHER" id="PTHR33577:SF9">
    <property type="entry name" value="PEROXIDASE STCC"/>
    <property type="match status" value="1"/>
</dbReference>
<proteinExistence type="inferred from homology"/>
<evidence type="ECO:0000256" key="2">
    <source>
        <dbReference type="ARBA" id="ARBA00022559"/>
    </source>
</evidence>
<dbReference type="Proteomes" id="UP000234474">
    <property type="component" value="Unassembled WGS sequence"/>
</dbReference>
<keyword evidence="10" id="KW-1185">Reference proteome</keyword>
<dbReference type="Gene3D" id="1.10.489.10">
    <property type="entry name" value="Chloroperoxidase-like"/>
    <property type="match status" value="1"/>
</dbReference>
<evidence type="ECO:0000256" key="3">
    <source>
        <dbReference type="ARBA" id="ARBA00022617"/>
    </source>
</evidence>
<evidence type="ECO:0000256" key="1">
    <source>
        <dbReference type="ARBA" id="ARBA00001970"/>
    </source>
</evidence>
<protein>
    <submittedName>
        <fullName evidence="9">Cloroperoxidase</fullName>
    </submittedName>
</protein>
<dbReference type="SUPFAM" id="SSF47571">
    <property type="entry name" value="Cloroperoxidase"/>
    <property type="match status" value="1"/>
</dbReference>
<evidence type="ECO:0000313" key="10">
    <source>
        <dbReference type="Proteomes" id="UP000234474"/>
    </source>
</evidence>
<keyword evidence="2 9" id="KW-0575">Peroxidase</keyword>
<reference evidence="10" key="1">
    <citation type="journal article" date="2018" name="Proc. Natl. Acad. Sci. U.S.A.">
        <title>Linking secondary metabolites to gene clusters through genome sequencing of six diverse Aspergillus species.</title>
        <authorList>
            <person name="Kaerboelling I."/>
            <person name="Vesth T.C."/>
            <person name="Frisvad J.C."/>
            <person name="Nybo J.L."/>
            <person name="Theobald S."/>
            <person name="Kuo A."/>
            <person name="Bowyer P."/>
            <person name="Matsuda Y."/>
            <person name="Mondo S."/>
            <person name="Lyhne E.K."/>
            <person name="Kogle M.E."/>
            <person name="Clum A."/>
            <person name="Lipzen A."/>
            <person name="Salamov A."/>
            <person name="Ngan C.Y."/>
            <person name="Daum C."/>
            <person name="Chiniquy J."/>
            <person name="Barry K."/>
            <person name="LaButti K."/>
            <person name="Haridas S."/>
            <person name="Simmons B.A."/>
            <person name="Magnuson J.K."/>
            <person name="Mortensen U.H."/>
            <person name="Larsen T.O."/>
            <person name="Grigoriev I.V."/>
            <person name="Baker S.E."/>
            <person name="Andersen M.R."/>
        </authorList>
    </citation>
    <scope>NUCLEOTIDE SEQUENCE [LARGE SCALE GENOMIC DNA]</scope>
    <source>
        <strain evidence="10">IBT 16806</strain>
    </source>
</reference>
<dbReference type="AlphaFoldDB" id="A0A2I1CJR7"/>
<dbReference type="STRING" id="1392255.A0A2I1CJR7"/>
<dbReference type="Pfam" id="PF01328">
    <property type="entry name" value="Peroxidase_2"/>
    <property type="match status" value="1"/>
</dbReference>
<dbReference type="RefSeq" id="XP_024686464.1">
    <property type="nucleotide sequence ID" value="XM_024821749.1"/>
</dbReference>
<dbReference type="GO" id="GO:0046872">
    <property type="term" value="F:metal ion binding"/>
    <property type="evidence" value="ECO:0007669"/>
    <property type="project" value="UniProtKB-KW"/>
</dbReference>
<dbReference type="InterPro" id="IPR036851">
    <property type="entry name" value="Chloroperoxidase-like_sf"/>
</dbReference>
<dbReference type="InterPro" id="IPR000028">
    <property type="entry name" value="Chloroperoxidase"/>
</dbReference>
<evidence type="ECO:0000256" key="5">
    <source>
        <dbReference type="ARBA" id="ARBA00023002"/>
    </source>
</evidence>
<keyword evidence="6" id="KW-0408">Iron</keyword>
<evidence type="ECO:0000256" key="7">
    <source>
        <dbReference type="ARBA" id="ARBA00025795"/>
    </source>
</evidence>
<keyword evidence="3" id="KW-0349">Heme</keyword>
<dbReference type="OMA" id="MGCFGDG"/>